<dbReference type="Gene3D" id="3.90.190.10">
    <property type="entry name" value="Protein tyrosine phosphatase superfamily"/>
    <property type="match status" value="1"/>
</dbReference>
<dbReference type="InterPro" id="IPR000387">
    <property type="entry name" value="Tyr_Pase_dom"/>
</dbReference>
<dbReference type="PANTHER" id="PTHR31126">
    <property type="entry name" value="TYROSINE-PROTEIN PHOSPHATASE"/>
    <property type="match status" value="1"/>
</dbReference>
<dbReference type="InterPro" id="IPR029021">
    <property type="entry name" value="Prot-tyrosine_phosphatase-like"/>
</dbReference>
<dbReference type="PROSITE" id="PS50056">
    <property type="entry name" value="TYR_PHOSPHATASE_2"/>
    <property type="match status" value="1"/>
</dbReference>
<gene>
    <name evidence="3" type="ORF">HF526_31960</name>
</gene>
<dbReference type="RefSeq" id="WP_169385388.1">
    <property type="nucleotide sequence ID" value="NZ_JAAXLA010000106.1"/>
</dbReference>
<sequence length="253" mass="26979">MTTHHVQSPAVHAAPDVPANLRDVRGLRTEDGRIVRRGVLYRSDAPQPHDAVPEDVPIWPPATVVDLRSSAELLGAEHPLAAAGSAVHHVPLGASLAPEVIAATPPELRDLAWAYRLLIGDAAAEIAGIVRLVAHARGPVLVHCAAGKDRTGLVVAVLLRAAGVRRTEVRADYLRTNDNLDRLWARLEAAGAPMPADEDALLGVEEAALDSVLDDLERHPGGLTGWLVRHGTDPEDLRLLAERLISRPTAVAD</sequence>
<accession>A0ABX1SMS4</accession>
<reference evidence="3 4" key="1">
    <citation type="submission" date="2020-04" db="EMBL/GenBank/DDBJ databases">
        <authorList>
            <person name="Klaysubun C."/>
            <person name="Duangmal K."/>
            <person name="Lipun K."/>
        </authorList>
    </citation>
    <scope>NUCLEOTIDE SEQUENCE [LARGE SCALE GENOMIC DNA]</scope>
    <source>
        <strain evidence="3 4">K10HN5</strain>
    </source>
</reference>
<dbReference type="InterPro" id="IPR026893">
    <property type="entry name" value="Tyr/Ser_Pase_IphP-type"/>
</dbReference>
<dbReference type="Pfam" id="PF13350">
    <property type="entry name" value="Y_phosphatase3"/>
    <property type="match status" value="1"/>
</dbReference>
<dbReference type="EMBL" id="JAAXLA010000106">
    <property type="protein sequence ID" value="NMI01878.1"/>
    <property type="molecule type" value="Genomic_DNA"/>
</dbReference>
<proteinExistence type="inferred from homology"/>
<dbReference type="InterPro" id="IPR016130">
    <property type="entry name" value="Tyr_Pase_AS"/>
</dbReference>
<name>A0ABX1SMS4_9PSEU</name>
<comment type="similarity">
    <text evidence="1">Belongs to the protein-tyrosine phosphatase family.</text>
</comment>
<keyword evidence="4" id="KW-1185">Reference proteome</keyword>
<evidence type="ECO:0000313" key="4">
    <source>
        <dbReference type="Proteomes" id="UP000820669"/>
    </source>
</evidence>
<dbReference type="PROSITE" id="PS00383">
    <property type="entry name" value="TYR_PHOSPHATASE_1"/>
    <property type="match status" value="1"/>
</dbReference>
<evidence type="ECO:0000259" key="2">
    <source>
        <dbReference type="PROSITE" id="PS50056"/>
    </source>
</evidence>
<protein>
    <submittedName>
        <fullName evidence="3">Tyrosine-protein phosphatase</fullName>
    </submittedName>
</protein>
<dbReference type="PANTHER" id="PTHR31126:SF1">
    <property type="entry name" value="TYROSINE SPECIFIC PROTEIN PHOSPHATASES DOMAIN-CONTAINING PROTEIN"/>
    <property type="match status" value="1"/>
</dbReference>
<dbReference type="SUPFAM" id="SSF52799">
    <property type="entry name" value="(Phosphotyrosine protein) phosphatases II"/>
    <property type="match status" value="1"/>
</dbReference>
<comment type="caution">
    <text evidence="3">The sequence shown here is derived from an EMBL/GenBank/DDBJ whole genome shotgun (WGS) entry which is preliminary data.</text>
</comment>
<dbReference type="Proteomes" id="UP000820669">
    <property type="component" value="Unassembled WGS sequence"/>
</dbReference>
<feature type="domain" description="Tyrosine specific protein phosphatases" evidence="2">
    <location>
        <begin position="124"/>
        <end position="159"/>
    </location>
</feature>
<evidence type="ECO:0000256" key="1">
    <source>
        <dbReference type="ARBA" id="ARBA00009580"/>
    </source>
</evidence>
<organism evidence="3 4">
    <name type="scientific">Pseudonocardia acidicola</name>
    <dbReference type="NCBI Taxonomy" id="2724939"/>
    <lineage>
        <taxon>Bacteria</taxon>
        <taxon>Bacillati</taxon>
        <taxon>Actinomycetota</taxon>
        <taxon>Actinomycetes</taxon>
        <taxon>Pseudonocardiales</taxon>
        <taxon>Pseudonocardiaceae</taxon>
        <taxon>Pseudonocardia</taxon>
    </lineage>
</organism>
<evidence type="ECO:0000313" key="3">
    <source>
        <dbReference type="EMBL" id="NMI01878.1"/>
    </source>
</evidence>